<evidence type="ECO:0000256" key="1">
    <source>
        <dbReference type="SAM" id="MobiDB-lite"/>
    </source>
</evidence>
<reference evidence="3" key="1">
    <citation type="submission" date="2016-03" db="EMBL/GenBank/DDBJ databases">
        <authorList>
            <person name="Devillers H."/>
        </authorList>
    </citation>
    <scope>NUCLEOTIDE SEQUENCE [LARGE SCALE GENOMIC DNA]</scope>
</reference>
<organism evidence="2 3">
    <name type="scientific">Lachancea mirantina</name>
    <dbReference type="NCBI Taxonomy" id="1230905"/>
    <lineage>
        <taxon>Eukaryota</taxon>
        <taxon>Fungi</taxon>
        <taxon>Dikarya</taxon>
        <taxon>Ascomycota</taxon>
        <taxon>Saccharomycotina</taxon>
        <taxon>Saccharomycetes</taxon>
        <taxon>Saccharomycetales</taxon>
        <taxon>Saccharomycetaceae</taxon>
        <taxon>Lachancea</taxon>
    </lineage>
</organism>
<protein>
    <submittedName>
        <fullName evidence="2">LAMI_0H02828g1_1</fullName>
    </submittedName>
</protein>
<dbReference type="AlphaFoldDB" id="A0A1G4KE94"/>
<accession>A0A1G4KE94</accession>
<feature type="region of interest" description="Disordered" evidence="1">
    <location>
        <begin position="264"/>
        <end position="297"/>
    </location>
</feature>
<name>A0A1G4KE94_9SACH</name>
<dbReference type="EMBL" id="LT598468">
    <property type="protein sequence ID" value="SCV02768.1"/>
    <property type="molecule type" value="Genomic_DNA"/>
</dbReference>
<dbReference type="Proteomes" id="UP000191024">
    <property type="component" value="Chromosome H"/>
</dbReference>
<dbReference type="STRING" id="1230905.A0A1G4KE94"/>
<dbReference type="OrthoDB" id="4069891at2759"/>
<keyword evidence="3" id="KW-1185">Reference proteome</keyword>
<sequence length="297" mass="33526">MSVSDKIEAHWHNGKENDLENAANGLENGILDENYVKKGQLSGDKASEETRRDLGEIIVYLRQLADSNVSNTALLQHVDSTVVQTQVELDGLAARSSNNNKHLQSLLLSTQDVKKLQSLIQLLSERLNEDNGSKSMRNAGCDPTIEQELQMFREKHGTLERLSLEIMSKETQLKLVEQALAHSTARLEDRKNEFESLRKSHLELDDRINHDLIQKWQDIQANTAFSRELLKEQGGPVPLSKMNRITSMLRSKSGVHEGRRVMSLNIADTFRPSTPPPNNSDDEIDKESDPPVDMNQQ</sequence>
<evidence type="ECO:0000313" key="3">
    <source>
        <dbReference type="Proteomes" id="UP000191024"/>
    </source>
</evidence>
<evidence type="ECO:0000313" key="2">
    <source>
        <dbReference type="EMBL" id="SCV02768.1"/>
    </source>
</evidence>
<gene>
    <name evidence="2" type="ORF">LAMI_0H02828G</name>
</gene>
<proteinExistence type="predicted"/>